<evidence type="ECO:0000313" key="2">
    <source>
        <dbReference type="Proteomes" id="UP000615446"/>
    </source>
</evidence>
<proteinExistence type="predicted"/>
<dbReference type="Proteomes" id="UP000615446">
    <property type="component" value="Unassembled WGS sequence"/>
</dbReference>
<reference evidence="1" key="1">
    <citation type="submission" date="2019-10" db="EMBL/GenBank/DDBJ databases">
        <title>Conservation and host-specific expression of non-tandemly repeated heterogenous ribosome RNA gene in arbuscular mycorrhizal fungi.</title>
        <authorList>
            <person name="Maeda T."/>
            <person name="Kobayashi Y."/>
            <person name="Nakagawa T."/>
            <person name="Ezawa T."/>
            <person name="Yamaguchi K."/>
            <person name="Bino T."/>
            <person name="Nishimoto Y."/>
            <person name="Shigenobu S."/>
            <person name="Kawaguchi M."/>
        </authorList>
    </citation>
    <scope>NUCLEOTIDE SEQUENCE</scope>
    <source>
        <strain evidence="1">HR1</strain>
    </source>
</reference>
<dbReference type="EMBL" id="BLAL01000029">
    <property type="protein sequence ID" value="GES77184.1"/>
    <property type="molecule type" value="Genomic_DNA"/>
</dbReference>
<comment type="caution">
    <text evidence="1">The sequence shown here is derived from an EMBL/GenBank/DDBJ whole genome shotgun (WGS) entry which is preliminary data.</text>
</comment>
<evidence type="ECO:0000313" key="1">
    <source>
        <dbReference type="EMBL" id="GES77184.1"/>
    </source>
</evidence>
<name>A0A8H3KYC2_9GLOM</name>
<organism evidence="1 2">
    <name type="scientific">Rhizophagus clarus</name>
    <dbReference type="NCBI Taxonomy" id="94130"/>
    <lineage>
        <taxon>Eukaryota</taxon>
        <taxon>Fungi</taxon>
        <taxon>Fungi incertae sedis</taxon>
        <taxon>Mucoromycota</taxon>
        <taxon>Glomeromycotina</taxon>
        <taxon>Glomeromycetes</taxon>
        <taxon>Glomerales</taxon>
        <taxon>Glomeraceae</taxon>
        <taxon>Rhizophagus</taxon>
    </lineage>
</organism>
<accession>A0A8H3KYC2</accession>
<protein>
    <submittedName>
        <fullName evidence="1">Uncharacterized protein</fullName>
    </submittedName>
</protein>
<sequence>MQKAYLEMVLKAKPNARRGYFLNIKSHFPLKTHNYLRDLPPAVENVAYGRQLGPTLIGAHMGLFKDETPGSVITESMHIRAKLWHYVLANKSTISKHKGVSKKGMGEMAIDMYMPSLEGSLLDDPIDRLSMTEQELIGLIESDKLTGMAKKSRNNRRKTADSPAPVQDNQLLNEFFEAYKEYKEYTSLSGLDLRKAEMKIGFFRGLNQEAKIRFAHMEPSDPLNRLYVILVKLDVPLYLKLQILTGSDPNLIRSEVIQCLENRSTCEKQDIKHVWYVEVQPTFLRKFLR</sequence>
<dbReference type="AlphaFoldDB" id="A0A8H3KYC2"/>
<gene>
    <name evidence="1" type="ORF">RCL2_000456700</name>
</gene>